<reference evidence="2 3" key="1">
    <citation type="journal article" date="2021" name="DNA Res.">
        <title>Genome analysis of Candida subhashii reveals its hybrid nature and dual mitochondrial genome conformations.</title>
        <authorList>
            <person name="Mixao V."/>
            <person name="Hegedusova E."/>
            <person name="Saus E."/>
            <person name="Pryszcz L.P."/>
            <person name="Cillingova A."/>
            <person name="Nosek J."/>
            <person name="Gabaldon T."/>
        </authorList>
    </citation>
    <scope>NUCLEOTIDE SEQUENCE [LARGE SCALE GENOMIC DNA]</scope>
    <source>
        <strain evidence="2 3">CBS 10753</strain>
    </source>
</reference>
<sequence length="240" mass="27935">MFSLLWWLIKTVLYLILFTLRLIKRIIYLIIIILIIIGPILWYSITRAYSDSFKTSFPIIIPVGIQFGNEQFNFPDLVEATQLQVTQELRYLTDKHVKVKLYDYLSPVAEVKTPYTIELVLSDQTHMGMNEDGKRAYVFYTLDSIYSNDLPFLITQTILYHLLKPQIEIINKSDPLTVFPTVLDKHLLEEEGFSGFAIQLILWFEGLARRDQQLNQNRTRDSSVGVAISKKLQATTIRVR</sequence>
<keyword evidence="1" id="KW-0812">Transmembrane</keyword>
<dbReference type="AlphaFoldDB" id="A0A8J5QGS2"/>
<proteinExistence type="predicted"/>
<evidence type="ECO:0000313" key="2">
    <source>
        <dbReference type="EMBL" id="KAG7661012.1"/>
    </source>
</evidence>
<keyword evidence="3" id="KW-1185">Reference proteome</keyword>
<comment type="caution">
    <text evidence="2">The sequence shown here is derived from an EMBL/GenBank/DDBJ whole genome shotgun (WGS) entry which is preliminary data.</text>
</comment>
<dbReference type="GeneID" id="73472332"/>
<feature type="transmembrane region" description="Helical" evidence="1">
    <location>
        <begin position="6"/>
        <end position="23"/>
    </location>
</feature>
<organism evidence="2 3">
    <name type="scientific">[Candida] subhashii</name>
    <dbReference type="NCBI Taxonomy" id="561895"/>
    <lineage>
        <taxon>Eukaryota</taxon>
        <taxon>Fungi</taxon>
        <taxon>Dikarya</taxon>
        <taxon>Ascomycota</taxon>
        <taxon>Saccharomycotina</taxon>
        <taxon>Pichiomycetes</taxon>
        <taxon>Debaryomycetaceae</taxon>
        <taxon>Spathaspora</taxon>
    </lineage>
</organism>
<gene>
    <name evidence="2" type="ORF">J8A68_005532</name>
</gene>
<accession>A0A8J5QGS2</accession>
<name>A0A8J5QGS2_9ASCO</name>
<keyword evidence="1" id="KW-0472">Membrane</keyword>
<dbReference type="OrthoDB" id="4092725at2759"/>
<protein>
    <submittedName>
        <fullName evidence="2">Uncharacterized protein</fullName>
    </submittedName>
</protein>
<evidence type="ECO:0000313" key="3">
    <source>
        <dbReference type="Proteomes" id="UP000694255"/>
    </source>
</evidence>
<evidence type="ECO:0000256" key="1">
    <source>
        <dbReference type="SAM" id="Phobius"/>
    </source>
</evidence>
<dbReference type="Proteomes" id="UP000694255">
    <property type="component" value="Unassembled WGS sequence"/>
</dbReference>
<keyword evidence="1" id="KW-1133">Transmembrane helix</keyword>
<dbReference type="EMBL" id="JAGSYN010000271">
    <property type="protein sequence ID" value="KAG7661012.1"/>
    <property type="molecule type" value="Genomic_DNA"/>
</dbReference>
<feature type="transmembrane region" description="Helical" evidence="1">
    <location>
        <begin position="28"/>
        <end position="45"/>
    </location>
</feature>
<dbReference type="RefSeq" id="XP_049261245.1">
    <property type="nucleotide sequence ID" value="XM_049409609.1"/>
</dbReference>